<dbReference type="OrthoDB" id="410058at2759"/>
<evidence type="ECO:0000259" key="6">
    <source>
        <dbReference type="Pfam" id="PF22422"/>
    </source>
</evidence>
<dbReference type="Gene3D" id="1.50.10.10">
    <property type="match status" value="1"/>
</dbReference>
<name>A0A812U5A8_9DINO</name>
<dbReference type="AlphaFoldDB" id="A0A812U5A8"/>
<keyword evidence="8" id="KW-1185">Reference proteome</keyword>
<evidence type="ECO:0000256" key="5">
    <source>
        <dbReference type="SAM" id="SignalP"/>
    </source>
</evidence>
<evidence type="ECO:0000313" key="8">
    <source>
        <dbReference type="Proteomes" id="UP000604046"/>
    </source>
</evidence>
<dbReference type="InterPro" id="IPR008928">
    <property type="entry name" value="6-hairpin_glycosidase_sf"/>
</dbReference>
<dbReference type="Pfam" id="PF22422">
    <property type="entry name" value="MGH1-like_GH"/>
    <property type="match status" value="1"/>
</dbReference>
<gene>
    <name evidence="7" type="primary">ygjK</name>
    <name evidence="7" type="ORF">SNAT2548_LOCUS31303</name>
</gene>
<dbReference type="InterPro" id="IPR001661">
    <property type="entry name" value="Glyco_hydro_37"/>
</dbReference>
<dbReference type="EC" id="3.2.1.28" evidence="2"/>
<protein>
    <recommendedName>
        <fullName evidence="2">alpha,alpha-trehalase</fullName>
        <ecNumber evidence="2">3.2.1.28</ecNumber>
    </recommendedName>
    <alternativeName>
        <fullName evidence="3">Alpha,alpha-trehalase</fullName>
    </alternativeName>
    <alternativeName>
        <fullName evidence="4">Alpha,alpha-trehalose glucohydrolase</fullName>
    </alternativeName>
</protein>
<evidence type="ECO:0000313" key="7">
    <source>
        <dbReference type="EMBL" id="CAE7556625.1"/>
    </source>
</evidence>
<dbReference type="EMBL" id="CAJNDS010002650">
    <property type="protein sequence ID" value="CAE7556625.1"/>
    <property type="molecule type" value="Genomic_DNA"/>
</dbReference>
<dbReference type="InterPro" id="IPR012341">
    <property type="entry name" value="6hp_glycosidase-like_sf"/>
</dbReference>
<dbReference type="GO" id="GO:0005993">
    <property type="term" value="P:trehalose catabolic process"/>
    <property type="evidence" value="ECO:0007669"/>
    <property type="project" value="TreeGrafter"/>
</dbReference>
<dbReference type="Proteomes" id="UP000604046">
    <property type="component" value="Unassembled WGS sequence"/>
</dbReference>
<dbReference type="PANTHER" id="PTHR23403:SF1">
    <property type="entry name" value="TREHALASE"/>
    <property type="match status" value="1"/>
</dbReference>
<dbReference type="PANTHER" id="PTHR23403">
    <property type="entry name" value="TREHALASE"/>
    <property type="match status" value="1"/>
</dbReference>
<evidence type="ECO:0000256" key="3">
    <source>
        <dbReference type="ARBA" id="ARBA00030473"/>
    </source>
</evidence>
<comment type="similarity">
    <text evidence="1">Belongs to the glycosyl hydrolase 37 family.</text>
</comment>
<keyword evidence="5" id="KW-0732">Signal</keyword>
<dbReference type="InterPro" id="IPR054491">
    <property type="entry name" value="MGH1-like_GH"/>
</dbReference>
<reference evidence="7" key="1">
    <citation type="submission" date="2021-02" db="EMBL/GenBank/DDBJ databases">
        <authorList>
            <person name="Dougan E. K."/>
            <person name="Rhodes N."/>
            <person name="Thang M."/>
            <person name="Chan C."/>
        </authorList>
    </citation>
    <scope>NUCLEOTIDE SEQUENCE</scope>
</reference>
<feature type="domain" description="Mannosylglycerate hydrolase MGH1-like glycoside hydrolase" evidence="6">
    <location>
        <begin position="303"/>
        <end position="591"/>
    </location>
</feature>
<feature type="chain" id="PRO_5032304941" description="alpha,alpha-trehalase" evidence="5">
    <location>
        <begin position="21"/>
        <end position="611"/>
    </location>
</feature>
<proteinExistence type="inferred from homology"/>
<evidence type="ECO:0000256" key="4">
    <source>
        <dbReference type="ARBA" id="ARBA00031637"/>
    </source>
</evidence>
<accession>A0A812U5A8</accession>
<dbReference type="SUPFAM" id="SSF48208">
    <property type="entry name" value="Six-hairpin glycosidases"/>
    <property type="match status" value="1"/>
</dbReference>
<organism evidence="7 8">
    <name type="scientific">Symbiodinium natans</name>
    <dbReference type="NCBI Taxonomy" id="878477"/>
    <lineage>
        <taxon>Eukaryota</taxon>
        <taxon>Sar</taxon>
        <taxon>Alveolata</taxon>
        <taxon>Dinophyceae</taxon>
        <taxon>Suessiales</taxon>
        <taxon>Symbiodiniaceae</taxon>
        <taxon>Symbiodinium</taxon>
    </lineage>
</organism>
<feature type="signal peptide" evidence="5">
    <location>
        <begin position="1"/>
        <end position="20"/>
    </location>
</feature>
<dbReference type="GO" id="GO:0004555">
    <property type="term" value="F:alpha,alpha-trehalase activity"/>
    <property type="evidence" value="ECO:0007669"/>
    <property type="project" value="UniProtKB-EC"/>
</dbReference>
<evidence type="ECO:0000256" key="1">
    <source>
        <dbReference type="ARBA" id="ARBA00005615"/>
    </source>
</evidence>
<comment type="caution">
    <text evidence="7">The sequence shown here is derived from an EMBL/GenBank/DDBJ whole genome shotgun (WGS) entry which is preliminary data.</text>
</comment>
<sequence length="611" mass="67536">MRMQGLTRLLTAWHFVSTFASLPSSPSSPFDWPNVLGQAWLFDQGSTYGFRSEPGGIRGPAPDWAMAGRIPIVQYGIHADSRPLVAVSYPGSIMLDGNLTHGGLPLRVQVSLIFQSSSMVVVRISVQNHGSAPALVRFRVSFSDINMTAWTGNSVIFTLPEAEFPCFRGAAFSRGNFTFSTTYLDDGVQQDLTWNQANSTELAVESSEVSIQAFGNASAFVSVVFPYNSTRTGTDARKLDSMIDNSVGRWKAYLASVLVPQVHNQGMGWVAVKSVMTLMNNWRSVPGLPDGVLPSYNGYESGFWSWDTYKQAVGMVSFAPQIAKDQLRLIVSARNRRNGHIPDKVDRCGNAGGCNGKPPLLAWAVWQIYQATHDVPFLQEMYGIAKQFHEFWYSARDVKGVGLCSWTQGMESGMDDGVRFLPEYASSAYNASSRVTTLNFWSIDLNAYLYKDKLMLLAMSDALGMLKEAQEWKDAAGRLLPKLRQTFFVPGGRAGFFSDVYFNGTALPIQGCEGYAALFAGVASLSQARQMAEILRDPSKFLLNFSLPSVSKQNQFFNPRGYWKGPTWVDQTWFAYAGLKRYAVEARARGDEESEAGSLQLSFPHPIMANP</sequence>
<evidence type="ECO:0000256" key="2">
    <source>
        <dbReference type="ARBA" id="ARBA00012757"/>
    </source>
</evidence>